<sequence length="46" mass="4596">MLVLPDHAATLIDDGLPSFGGVVATTRPTPATSTIKTVKCADAVSG</sequence>
<gene>
    <name evidence="1" type="ORF">OU415_12000</name>
</gene>
<comment type="caution">
    <text evidence="1">The sequence shown here is derived from an EMBL/GenBank/DDBJ whole genome shotgun (WGS) entry which is preliminary data.</text>
</comment>
<dbReference type="EMBL" id="JAQGLA010000013">
    <property type="protein sequence ID" value="MDA3626161.1"/>
    <property type="molecule type" value="Genomic_DNA"/>
</dbReference>
<keyword evidence="2" id="KW-1185">Reference proteome</keyword>
<accession>A0ABT4UY82</accession>
<protein>
    <submittedName>
        <fullName evidence="1">Uncharacterized protein</fullName>
    </submittedName>
</protein>
<evidence type="ECO:0000313" key="2">
    <source>
        <dbReference type="Proteomes" id="UP001210380"/>
    </source>
</evidence>
<dbReference type="Proteomes" id="UP001210380">
    <property type="component" value="Unassembled WGS sequence"/>
</dbReference>
<proteinExistence type="predicted"/>
<organism evidence="1 2">
    <name type="scientific">Saccharopolyspora oryzae</name>
    <dbReference type="NCBI Taxonomy" id="2997343"/>
    <lineage>
        <taxon>Bacteria</taxon>
        <taxon>Bacillati</taxon>
        <taxon>Actinomycetota</taxon>
        <taxon>Actinomycetes</taxon>
        <taxon>Pseudonocardiales</taxon>
        <taxon>Pseudonocardiaceae</taxon>
        <taxon>Saccharopolyspora</taxon>
    </lineage>
</organism>
<evidence type="ECO:0000313" key="1">
    <source>
        <dbReference type="EMBL" id="MDA3626161.1"/>
    </source>
</evidence>
<reference evidence="1 2" key="1">
    <citation type="submission" date="2022-11" db="EMBL/GenBank/DDBJ databases">
        <title>Draft genome sequence of Saccharopolyspora sp. WRP15-2 isolated from rhizosphere soils of wild rice in Thailand.</title>
        <authorList>
            <person name="Duangmal K."/>
            <person name="Kammanee S."/>
            <person name="Muangham S."/>
        </authorList>
    </citation>
    <scope>NUCLEOTIDE SEQUENCE [LARGE SCALE GENOMIC DNA]</scope>
    <source>
        <strain evidence="1 2">WRP15-2</strain>
    </source>
</reference>
<name>A0ABT4UY82_9PSEU</name>